<dbReference type="PRINTS" id="PR00453">
    <property type="entry name" value="VWFADOMAIN"/>
</dbReference>
<dbReference type="SUPFAM" id="SSF49265">
    <property type="entry name" value="Fibronectin type III"/>
    <property type="match status" value="1"/>
</dbReference>
<dbReference type="Gene3D" id="2.60.40.10">
    <property type="entry name" value="Immunoglobulins"/>
    <property type="match status" value="1"/>
</dbReference>
<comment type="subcellular location">
    <subcellularLocation>
        <location evidence="1">Secreted</location>
        <location evidence="1">Extracellular space</location>
        <location evidence="1">Extracellular matrix</location>
    </subcellularLocation>
</comment>
<dbReference type="PROSITE" id="PS50234">
    <property type="entry name" value="VWFA"/>
    <property type="match status" value="1"/>
</dbReference>
<dbReference type="Gene3D" id="3.40.50.410">
    <property type="entry name" value="von Willebrand factor, type A domain"/>
    <property type="match status" value="1"/>
</dbReference>
<feature type="domain" description="Fibronectin type-III" evidence="4">
    <location>
        <begin position="1"/>
        <end position="98"/>
    </location>
</feature>
<dbReference type="PROSITE" id="PS50853">
    <property type="entry name" value="FN3"/>
    <property type="match status" value="1"/>
</dbReference>
<keyword evidence="2" id="KW-0272">Extracellular matrix</keyword>
<keyword evidence="2" id="KW-0964">Secreted</keyword>
<proteinExistence type="predicted"/>
<reference evidence="5 6" key="1">
    <citation type="submission" date="2021-06" db="EMBL/GenBank/DDBJ databases">
        <authorList>
            <person name="Palmer J.M."/>
        </authorList>
    </citation>
    <scope>NUCLEOTIDE SEQUENCE [LARGE SCALE GENOMIC DNA]</scope>
    <source>
        <strain evidence="5 6">GA_2019</strain>
        <tissue evidence="5">Muscle</tissue>
    </source>
</reference>
<dbReference type="SUPFAM" id="SSF53300">
    <property type="entry name" value="vWA-like"/>
    <property type="match status" value="1"/>
</dbReference>
<evidence type="ECO:0000259" key="4">
    <source>
        <dbReference type="PROSITE" id="PS50853"/>
    </source>
</evidence>
<accession>A0ABV0MZ29</accession>
<keyword evidence="6" id="KW-1185">Reference proteome</keyword>
<evidence type="ECO:0000256" key="2">
    <source>
        <dbReference type="ARBA" id="ARBA00022530"/>
    </source>
</evidence>
<gene>
    <name evidence="5" type="ORF">GOODEAATRI_000581</name>
</gene>
<dbReference type="Pfam" id="PF00041">
    <property type="entry name" value="fn3"/>
    <property type="match status" value="1"/>
</dbReference>
<dbReference type="InterPro" id="IPR036465">
    <property type="entry name" value="vWFA_dom_sf"/>
</dbReference>
<organism evidence="5 6">
    <name type="scientific">Goodea atripinnis</name>
    <dbReference type="NCBI Taxonomy" id="208336"/>
    <lineage>
        <taxon>Eukaryota</taxon>
        <taxon>Metazoa</taxon>
        <taxon>Chordata</taxon>
        <taxon>Craniata</taxon>
        <taxon>Vertebrata</taxon>
        <taxon>Euteleostomi</taxon>
        <taxon>Actinopterygii</taxon>
        <taxon>Neopterygii</taxon>
        <taxon>Teleostei</taxon>
        <taxon>Neoteleostei</taxon>
        <taxon>Acanthomorphata</taxon>
        <taxon>Ovalentaria</taxon>
        <taxon>Atherinomorphae</taxon>
        <taxon>Cyprinodontiformes</taxon>
        <taxon>Goodeidae</taxon>
        <taxon>Goodea</taxon>
    </lineage>
</organism>
<dbReference type="EMBL" id="JAHRIO010020008">
    <property type="protein sequence ID" value="MEQ2163874.1"/>
    <property type="molecule type" value="Genomic_DNA"/>
</dbReference>
<feature type="domain" description="VWFA" evidence="3">
    <location>
        <begin position="139"/>
        <end position="351"/>
    </location>
</feature>
<dbReference type="PANTHER" id="PTHR24020">
    <property type="entry name" value="COLLAGEN ALPHA"/>
    <property type="match status" value="1"/>
</dbReference>
<dbReference type="Gene3D" id="2.60.120.200">
    <property type="match status" value="1"/>
</dbReference>
<name>A0ABV0MZ29_9TELE</name>
<evidence type="ECO:0008006" key="7">
    <source>
        <dbReference type="Google" id="ProtNLM"/>
    </source>
</evidence>
<dbReference type="InterPro" id="IPR050525">
    <property type="entry name" value="ECM_Assembly_Org"/>
</dbReference>
<evidence type="ECO:0000256" key="1">
    <source>
        <dbReference type="ARBA" id="ARBA00004498"/>
    </source>
</evidence>
<dbReference type="SMART" id="SM00060">
    <property type="entry name" value="FN3"/>
    <property type="match status" value="1"/>
</dbReference>
<dbReference type="PANTHER" id="PTHR24020:SF84">
    <property type="entry name" value="VWFA DOMAIN-CONTAINING PROTEIN"/>
    <property type="match status" value="1"/>
</dbReference>
<dbReference type="SMART" id="SM00327">
    <property type="entry name" value="VWA"/>
    <property type="match status" value="1"/>
</dbReference>
<comment type="caution">
    <text evidence="5">The sequence shown here is derived from an EMBL/GenBank/DDBJ whole genome shotgun (WGS) entry which is preliminary data.</text>
</comment>
<evidence type="ECO:0000259" key="3">
    <source>
        <dbReference type="PROSITE" id="PS50234"/>
    </source>
</evidence>
<dbReference type="InterPro" id="IPR003961">
    <property type="entry name" value="FN3_dom"/>
</dbReference>
<protein>
    <recommendedName>
        <fullName evidence="7">Collagen alpha-1(XII) chain</fullName>
    </recommendedName>
</protein>
<dbReference type="Pfam" id="PF00092">
    <property type="entry name" value="VWA"/>
    <property type="match status" value="2"/>
</dbReference>
<evidence type="ECO:0000313" key="6">
    <source>
        <dbReference type="Proteomes" id="UP001476798"/>
    </source>
</evidence>
<dbReference type="InterPro" id="IPR013783">
    <property type="entry name" value="Ig-like_fold"/>
</dbReference>
<dbReference type="CDD" id="cd00063">
    <property type="entry name" value="FN3"/>
    <property type="match status" value="2"/>
</dbReference>
<dbReference type="InterPro" id="IPR036116">
    <property type="entry name" value="FN3_sf"/>
</dbReference>
<dbReference type="Proteomes" id="UP001476798">
    <property type="component" value="Unassembled WGS sequence"/>
</dbReference>
<sequence length="408" mass="45964">MRVYDPTTTSLSVSWEHAEGPVVQYRITYAQTTGDPIEEYVSILPINFLHFILLEGKLNNVVLQNLDPDTPYNIKVTAIYADGPGGELEGDGRTVGMLGPRNLRVSDEWYTRFRVSWDPAPSRVNGYKLIYQPEGAKADLVFLIDGSWSIGDDSFNKVIQFTTKMTAAFDVISPEGMQVKPFTYLKHMSTLHYLMIYFLLSAFYCQPNPSIFTVFKQVSFVQYSDDAKTEFKLNTYHDKGIVISALQSVRYRGGNTKTGVALKHVYEKVLTSDSGMRKNVPKVLVVVTDGQSQDEVKKSAEKLQHSGYSVFVVGVSDIDMRELTAIGSKPSERHVFVLNDYDAFDKIQDNLITFICETATSSFRMLEAFNITDRTFAGMNGVSMEPGSFNSYIAYRLHKDSYLTQPTK</sequence>
<dbReference type="InterPro" id="IPR002035">
    <property type="entry name" value="VWF_A"/>
</dbReference>
<evidence type="ECO:0000313" key="5">
    <source>
        <dbReference type="EMBL" id="MEQ2163874.1"/>
    </source>
</evidence>